<feature type="signal peptide" evidence="1">
    <location>
        <begin position="1"/>
        <end position="20"/>
    </location>
</feature>
<dbReference type="Proteomes" id="UP000275663">
    <property type="component" value="Chromosome"/>
</dbReference>
<keyword evidence="3" id="KW-1185">Reference proteome</keyword>
<dbReference type="OrthoDB" id="8592924at2"/>
<evidence type="ECO:0000313" key="3">
    <source>
        <dbReference type="Proteomes" id="UP000275663"/>
    </source>
</evidence>
<dbReference type="Gene3D" id="3.40.190.10">
    <property type="entry name" value="Periplasmic binding protein-like II"/>
    <property type="match status" value="2"/>
</dbReference>
<dbReference type="RefSeq" id="WP_126127828.1">
    <property type="nucleotide sequence ID" value="NZ_CP034464.1"/>
</dbReference>
<organism evidence="2 3">
    <name type="scientific">Undibacterium parvum</name>
    <dbReference type="NCBI Taxonomy" id="401471"/>
    <lineage>
        <taxon>Bacteria</taxon>
        <taxon>Pseudomonadati</taxon>
        <taxon>Pseudomonadota</taxon>
        <taxon>Betaproteobacteria</taxon>
        <taxon>Burkholderiales</taxon>
        <taxon>Oxalobacteraceae</taxon>
        <taxon>Undibacterium</taxon>
    </lineage>
</organism>
<dbReference type="SUPFAM" id="SSF53850">
    <property type="entry name" value="Periplasmic binding protein-like II"/>
    <property type="match status" value="1"/>
</dbReference>
<proteinExistence type="predicted"/>
<dbReference type="EMBL" id="CP034464">
    <property type="protein sequence ID" value="AZP12447.1"/>
    <property type="molecule type" value="Genomic_DNA"/>
</dbReference>
<dbReference type="KEGG" id="upv:EJN92_10785"/>
<keyword evidence="1" id="KW-0732">Signal</keyword>
<reference evidence="2 3" key="1">
    <citation type="journal article" date="2011" name="Int. J. Syst. Evol. Microbiol.">
        <title>Description of Undibacterium oligocarboniphilum sp. nov., isolated from purified water, and Undibacterium pigrum strain CCUG 49012 as the type strain of Undibacterium parvum sp. nov., and emended descriptions of the genus Undibacterium and the species Undibacterium pigrum.</title>
        <authorList>
            <person name="Eder W."/>
            <person name="Wanner G."/>
            <person name="Ludwig W."/>
            <person name="Busse H.J."/>
            <person name="Ziemke-Kageler F."/>
            <person name="Lang E."/>
        </authorList>
    </citation>
    <scope>NUCLEOTIDE SEQUENCE [LARGE SCALE GENOMIC DNA]</scope>
    <source>
        <strain evidence="2 3">DSM 23061</strain>
    </source>
</reference>
<name>A0A3Q9BS40_9BURK</name>
<evidence type="ECO:0000256" key="1">
    <source>
        <dbReference type="SAM" id="SignalP"/>
    </source>
</evidence>
<evidence type="ECO:0008006" key="4">
    <source>
        <dbReference type="Google" id="ProtNLM"/>
    </source>
</evidence>
<feature type="chain" id="PRO_5018535841" description="Transporter substrate-binding domain-containing protein" evidence="1">
    <location>
        <begin position="21"/>
        <end position="270"/>
    </location>
</feature>
<accession>A0A3Q9BS40</accession>
<dbReference type="AlphaFoldDB" id="A0A3Q9BS40"/>
<protein>
    <recommendedName>
        <fullName evidence="4">Transporter substrate-binding domain-containing protein</fullName>
    </recommendedName>
</protein>
<sequence length="270" mass="30492">MHKKILILSLLLPLISAANCSRLINVPVSPTGLSVTTSGDEIGGIYPDILRQLEKTEDCRFQLSVVPRARQEVMFKMGKADLLIPASKTPQRDEYGIFIPLVRNRATLISYNSNRPTISSFQDLLDSPELRLVLVRGFDYGVRYQNLIIEMSKRERLILEPDPLSVARTLKTNNTFLSIMAPSIFYGALIGDNRVADMLDKLRYEALNELPWGESGVYISKISLTEADRKKLRTVLESSVNSDLAWKGFQRAYPSEVLKESIRSLRSTEK</sequence>
<evidence type="ECO:0000313" key="2">
    <source>
        <dbReference type="EMBL" id="AZP12447.1"/>
    </source>
</evidence>
<gene>
    <name evidence="2" type="ORF">EJN92_10785</name>
</gene>